<dbReference type="Proteomes" id="UP000324974">
    <property type="component" value="Chromosome"/>
</dbReference>
<keyword evidence="1" id="KW-1015">Disulfide bond</keyword>
<dbReference type="SUPFAM" id="SSF49742">
    <property type="entry name" value="PHM/PNGase F"/>
    <property type="match status" value="2"/>
</dbReference>
<keyword evidence="2" id="KW-0732">Signal</keyword>
<protein>
    <submittedName>
        <fullName evidence="4">Alkyl hydroperoxide reductase</fullName>
    </submittedName>
</protein>
<dbReference type="SUPFAM" id="SSF52833">
    <property type="entry name" value="Thioredoxin-like"/>
    <property type="match status" value="1"/>
</dbReference>
<dbReference type="EMBL" id="CP042425">
    <property type="protein sequence ID" value="QEL14427.1"/>
    <property type="molecule type" value="Genomic_DNA"/>
</dbReference>
<dbReference type="InterPro" id="IPR036249">
    <property type="entry name" value="Thioredoxin-like_sf"/>
</dbReference>
<evidence type="ECO:0000259" key="3">
    <source>
        <dbReference type="PROSITE" id="PS51352"/>
    </source>
</evidence>
<dbReference type="GO" id="GO:0016715">
    <property type="term" value="F:oxidoreductase activity, acting on paired donors, with incorporation or reduction of molecular oxygen, reduced ascorbate as one donor, and incorporation of one atom of oxygen"/>
    <property type="evidence" value="ECO:0007669"/>
    <property type="project" value="InterPro"/>
</dbReference>
<feature type="chain" id="PRO_5022842062" evidence="2">
    <location>
        <begin position="19"/>
        <end position="583"/>
    </location>
</feature>
<dbReference type="InterPro" id="IPR036939">
    <property type="entry name" value="Cu2_ascorb_mOase_N_sf"/>
</dbReference>
<reference evidence="5" key="1">
    <citation type="submission" date="2019-08" db="EMBL/GenBank/DDBJ databases">
        <title>Limnoglobus roseus gen. nov., sp. nov., a novel freshwater planctomycete with a giant genome from the family Gemmataceae.</title>
        <authorList>
            <person name="Kulichevskaya I.S."/>
            <person name="Naumoff D.G."/>
            <person name="Miroshnikov K."/>
            <person name="Ivanova A."/>
            <person name="Philippov D.A."/>
            <person name="Hakobyan A."/>
            <person name="Rijpstra I.C."/>
            <person name="Sinninghe Damste J.S."/>
            <person name="Liesack W."/>
            <person name="Dedysh S.N."/>
        </authorList>
    </citation>
    <scope>NUCLEOTIDE SEQUENCE [LARGE SCALE GENOMIC DNA]</scope>
    <source>
        <strain evidence="5">PX52</strain>
    </source>
</reference>
<dbReference type="InterPro" id="IPR008977">
    <property type="entry name" value="PHM/PNGase_F_dom_sf"/>
</dbReference>
<dbReference type="PROSITE" id="PS51352">
    <property type="entry name" value="THIOREDOXIN_2"/>
    <property type="match status" value="1"/>
</dbReference>
<dbReference type="Pfam" id="PF00578">
    <property type="entry name" value="AhpC-TSA"/>
    <property type="match status" value="1"/>
</dbReference>
<feature type="signal peptide" evidence="2">
    <location>
        <begin position="1"/>
        <end position="18"/>
    </location>
</feature>
<keyword evidence="5" id="KW-1185">Reference proteome</keyword>
<evidence type="ECO:0000256" key="1">
    <source>
        <dbReference type="ARBA" id="ARBA00023157"/>
    </source>
</evidence>
<sequence length="583" mass="64252">MRCALLVLLTLSAIPLSAAEPGPPLGTKIADFTLTDAATGKAWGLVENTRDAKAVVVLFPTTGCPVSLAYVPVVQQMAKKYEAEGVKFVAVYSHESDDAATIAKQAKNFALSYPVLKDDGTKVADKFNVDRVPTAFVLDATRTVRYQGRIDDQFTPGVHKPKATTRELGNAIDAVLEGSDVKVTQTAASGCKLTREKSPVKAGEPVTYTKQVSRILQAKCLECHRAGEAAPFALDSYKSAKSWSAMMREVVADDIMPPWHADAKFGHFKNDRRLTAEDKATLLAWIDQGCVEGDAKDLPAPRTFLDGWRLPRDPDEVLKLKKPISIPANSFLGIGVPYQYVPVGEKFAEDKWIEAVEVRPEYRAVVHHIICFIIPPGGSLLDVMGPDFGSHMLGAYVPGDAPTVLPKDHARKILKGSQLMFEMHYTPNGQAGKDQSMIGICYAKGPPKHEIQNRSILNGKFQIPPGADNYEVKSSHTLKKAVTVYSFTPHMHVRGKAFKFELVSPDGSREVLCNIPKYDFNWQANYELAKPRDIPAGSKIECTAWYDNSDKNPTNPDPTSKVRWGNQTWQEMMIGFVVYTEKD</sequence>
<evidence type="ECO:0000313" key="4">
    <source>
        <dbReference type="EMBL" id="QEL14427.1"/>
    </source>
</evidence>
<dbReference type="KEGG" id="lrs:PX52LOC_01315"/>
<dbReference type="InterPro" id="IPR047262">
    <property type="entry name" value="PRX-like1"/>
</dbReference>
<dbReference type="Gene3D" id="2.60.120.230">
    <property type="match status" value="1"/>
</dbReference>
<dbReference type="PANTHER" id="PTHR43640:SF1">
    <property type="entry name" value="THIOREDOXIN-DEPENDENT PEROXIREDOXIN"/>
    <property type="match status" value="1"/>
</dbReference>
<dbReference type="PANTHER" id="PTHR43640">
    <property type="entry name" value="OS07G0260300 PROTEIN"/>
    <property type="match status" value="1"/>
</dbReference>
<evidence type="ECO:0000313" key="5">
    <source>
        <dbReference type="Proteomes" id="UP000324974"/>
    </source>
</evidence>
<dbReference type="Pfam" id="PF03712">
    <property type="entry name" value="Cu2_monoox_C"/>
    <property type="match status" value="1"/>
</dbReference>
<gene>
    <name evidence="4" type="ORF">PX52LOC_01315</name>
</gene>
<name>A0A5C1A851_9BACT</name>
<evidence type="ECO:0000256" key="2">
    <source>
        <dbReference type="SAM" id="SignalP"/>
    </source>
</evidence>
<dbReference type="AlphaFoldDB" id="A0A5C1A851"/>
<dbReference type="InterPro" id="IPR024548">
    <property type="entry name" value="Cu2_monoox_C"/>
</dbReference>
<proteinExistence type="predicted"/>
<dbReference type="RefSeq" id="WP_246173840.1">
    <property type="nucleotide sequence ID" value="NZ_CP042425.1"/>
</dbReference>
<accession>A0A5C1A851</accession>
<dbReference type="Gene3D" id="2.60.120.310">
    <property type="entry name" value="Copper type II, ascorbate-dependent monooxygenase, N-terminal domain"/>
    <property type="match status" value="1"/>
</dbReference>
<feature type="domain" description="Thioredoxin" evidence="3">
    <location>
        <begin position="23"/>
        <end position="177"/>
    </location>
</feature>
<dbReference type="Gene3D" id="3.40.30.10">
    <property type="entry name" value="Glutaredoxin"/>
    <property type="match status" value="1"/>
</dbReference>
<dbReference type="GO" id="GO:0005507">
    <property type="term" value="F:copper ion binding"/>
    <property type="evidence" value="ECO:0007669"/>
    <property type="project" value="InterPro"/>
</dbReference>
<organism evidence="4 5">
    <name type="scientific">Limnoglobus roseus</name>
    <dbReference type="NCBI Taxonomy" id="2598579"/>
    <lineage>
        <taxon>Bacteria</taxon>
        <taxon>Pseudomonadati</taxon>
        <taxon>Planctomycetota</taxon>
        <taxon>Planctomycetia</taxon>
        <taxon>Gemmatales</taxon>
        <taxon>Gemmataceae</taxon>
        <taxon>Limnoglobus</taxon>
    </lineage>
</organism>
<dbReference type="GO" id="GO:0016209">
    <property type="term" value="F:antioxidant activity"/>
    <property type="evidence" value="ECO:0007669"/>
    <property type="project" value="InterPro"/>
</dbReference>
<dbReference type="InterPro" id="IPR013766">
    <property type="entry name" value="Thioredoxin_domain"/>
</dbReference>
<dbReference type="InterPro" id="IPR014784">
    <property type="entry name" value="Cu2_ascorb_mOase-like_C"/>
</dbReference>
<dbReference type="InterPro" id="IPR000866">
    <property type="entry name" value="AhpC/TSA"/>
</dbReference>